<name>A0A1X6NQB8_PORUM</name>
<dbReference type="AlphaFoldDB" id="A0A1X6NQB8"/>
<reference evidence="1 2" key="1">
    <citation type="submission" date="2017-03" db="EMBL/GenBank/DDBJ databases">
        <title>WGS assembly of Porphyra umbilicalis.</title>
        <authorList>
            <person name="Brawley S.H."/>
            <person name="Blouin N.A."/>
            <person name="Ficko-Blean E."/>
            <person name="Wheeler G.L."/>
            <person name="Lohr M."/>
            <person name="Goodson H.V."/>
            <person name="Jenkins J.W."/>
            <person name="Blaby-Haas C.E."/>
            <person name="Helliwell K.E."/>
            <person name="Chan C."/>
            <person name="Marriage T."/>
            <person name="Bhattacharya D."/>
            <person name="Klein A.S."/>
            <person name="Badis Y."/>
            <person name="Brodie J."/>
            <person name="Cao Y."/>
            <person name="Collen J."/>
            <person name="Dittami S.M."/>
            <person name="Gachon C.M."/>
            <person name="Green B.R."/>
            <person name="Karpowicz S."/>
            <person name="Kim J.W."/>
            <person name="Kudahl U."/>
            <person name="Lin S."/>
            <person name="Michel G."/>
            <person name="Mittag M."/>
            <person name="Olson B.J."/>
            <person name="Pangilinan J."/>
            <person name="Peng Y."/>
            <person name="Qiu H."/>
            <person name="Shu S."/>
            <person name="Singer J.T."/>
            <person name="Smith A.G."/>
            <person name="Sprecher B.N."/>
            <person name="Wagner V."/>
            <person name="Wang W."/>
            <person name="Wang Z.-Y."/>
            <person name="Yan J."/>
            <person name="Yarish C."/>
            <person name="Zoeuner-Riek S."/>
            <person name="Zhuang Y."/>
            <person name="Zou Y."/>
            <person name="Lindquist E.A."/>
            <person name="Grimwood J."/>
            <person name="Barry K."/>
            <person name="Rokhsar D.S."/>
            <person name="Schmutz J."/>
            <person name="Stiller J.W."/>
            <person name="Grossman A.R."/>
            <person name="Prochnik S.E."/>
        </authorList>
    </citation>
    <scope>NUCLEOTIDE SEQUENCE [LARGE SCALE GENOMIC DNA]</scope>
    <source>
        <strain evidence="1">4086291</strain>
    </source>
</reference>
<keyword evidence="2" id="KW-1185">Reference proteome</keyword>
<sequence length="401" mass="45058">MRAWRSFSCAGVWGVVARLVCGVDVRLRCGVVSRLVCGLVIRLVCDVGIRLVCGVGAVWLYDLCLVWLHDCCAVWIHDCCTMWPQESVFSGPVRYGGHSCFVAARCGAGGQPFFVPRHGHAAVSHDVGALSCESRGSRLNDRNECLDEDCSTRRRQLRRRSMSKGRSGWLLRWTWVVAHVCVGMGGRTCAVALVSCTDGHKREGGYCVLFINLAGWQGASLFFVLVQSGLRMKHCIQKTTRRRATNMCNKQERHWRQRLANKLHLLSTEKQVSPTHELPGWAFAMRRRRVISSCSTMYCSALAPVKRERYLEMVLPALEKTRSEVTLVAGIDSRYLAPQRHAREMHLVVSPPIECRAACLLVDLPAERRHGLPQATLKRPPALDGGGAFFADRCRWRLCRR</sequence>
<gene>
    <name evidence="1" type="ORF">BU14_0718s0004</name>
</gene>
<accession>A0A1X6NQB8</accession>
<dbReference type="EMBL" id="KV919238">
    <property type="protein sequence ID" value="OSX70573.1"/>
    <property type="molecule type" value="Genomic_DNA"/>
</dbReference>
<evidence type="ECO:0000313" key="2">
    <source>
        <dbReference type="Proteomes" id="UP000218209"/>
    </source>
</evidence>
<evidence type="ECO:0000313" key="1">
    <source>
        <dbReference type="EMBL" id="OSX70573.1"/>
    </source>
</evidence>
<organism evidence="1 2">
    <name type="scientific">Porphyra umbilicalis</name>
    <name type="common">Purple laver</name>
    <name type="synonym">Red alga</name>
    <dbReference type="NCBI Taxonomy" id="2786"/>
    <lineage>
        <taxon>Eukaryota</taxon>
        <taxon>Rhodophyta</taxon>
        <taxon>Bangiophyceae</taxon>
        <taxon>Bangiales</taxon>
        <taxon>Bangiaceae</taxon>
        <taxon>Porphyra</taxon>
    </lineage>
</organism>
<proteinExistence type="predicted"/>
<dbReference type="Proteomes" id="UP000218209">
    <property type="component" value="Unassembled WGS sequence"/>
</dbReference>
<protein>
    <submittedName>
        <fullName evidence="1">Uncharacterized protein</fullName>
    </submittedName>
</protein>